<feature type="domain" description="Aldehyde dehydrogenase" evidence="5">
    <location>
        <begin position="54"/>
        <end position="515"/>
    </location>
</feature>
<comment type="catalytic activity">
    <reaction evidence="4">
        <text>an aldehyde + NAD(+) + H2O = a carboxylate + NADH + 2 H(+)</text>
        <dbReference type="Rhea" id="RHEA:16185"/>
        <dbReference type="ChEBI" id="CHEBI:15377"/>
        <dbReference type="ChEBI" id="CHEBI:15378"/>
        <dbReference type="ChEBI" id="CHEBI:17478"/>
        <dbReference type="ChEBI" id="CHEBI:29067"/>
        <dbReference type="ChEBI" id="CHEBI:57540"/>
        <dbReference type="ChEBI" id="CHEBI:57945"/>
        <dbReference type="EC" id="1.2.1.3"/>
    </reaction>
</comment>
<dbReference type="EMBL" id="CP018632">
    <property type="protein sequence ID" value="ASJ71568.1"/>
    <property type="molecule type" value="Genomic_DNA"/>
</dbReference>
<evidence type="ECO:0000256" key="4">
    <source>
        <dbReference type="ARBA" id="ARBA00049194"/>
    </source>
</evidence>
<dbReference type="Proteomes" id="UP000250079">
    <property type="component" value="Chromosome"/>
</dbReference>
<evidence type="ECO:0000259" key="5">
    <source>
        <dbReference type="Pfam" id="PF00171"/>
    </source>
</evidence>
<dbReference type="PANTHER" id="PTHR42804">
    <property type="entry name" value="ALDEHYDE DEHYDROGENASE"/>
    <property type="match status" value="1"/>
</dbReference>
<evidence type="ECO:0000313" key="7">
    <source>
        <dbReference type="Proteomes" id="UP000250079"/>
    </source>
</evidence>
<reference evidence="6 7" key="1">
    <citation type="submission" date="2016-12" db="EMBL/GenBank/DDBJ databases">
        <authorList>
            <person name="Song W.-J."/>
            <person name="Kurnit D.M."/>
        </authorList>
    </citation>
    <scope>NUCLEOTIDE SEQUENCE [LARGE SCALE GENOMIC DNA]</scope>
    <source>
        <strain evidence="6 7">IMCC3135</strain>
    </source>
</reference>
<sequence>MAGGVAFFQYGFIFTNLGLPDVRDDLAGRLLNFSRQARIQIPMNTRQFYIDGAWVNPLAGTELDVINPSNETVCATISLGGEADTQAAVEAARRAFDSWSESSKSQRLELMNRILEVYVSRSGEIAEAISQEMGAPVDMAASSQVGTGSYHIKAFIRALEAFEFERELRPNTPNDRILYQPIGVCGLITPWNWPMNQIALKVMPALASGCTMVLKPSELSPLSAMVFADILHEAGVPAGVFNLLNGDGAGVGTALSGHRDVAMISFTGSSRAGIAISKNAADGLKRVSLELGGKGANIVFADAAAEAVRDGVARCFNNTGQSCNAPTRMLVERSRYDEAVAQAKEQADNTAVDLAEKHGSHIGPLVSQMQYDKVQALIERGISDDGARLVAGGLGKPEGLETGYFVRPTVFADCNNDMAIMREEIFGPVLSMMPFDTEEEAIAIANDTDYGLTNYVQTGDAARANRLARRLRSGMVDMNGQARSSGAPFGGFKHSGNGREGGVWGLEEFLEVKAVGGWSSEIPEDSH</sequence>
<dbReference type="InterPro" id="IPR016160">
    <property type="entry name" value="Ald_DH_CS_CYS"/>
</dbReference>
<dbReference type="Pfam" id="PF00171">
    <property type="entry name" value="Aldedh"/>
    <property type="match status" value="1"/>
</dbReference>
<dbReference type="AlphaFoldDB" id="A0A2Z2NPH3"/>
<protein>
    <recommendedName>
        <fullName evidence="3">aldehyde dehydrogenase (NAD(+))</fullName>
        <ecNumber evidence="3">1.2.1.3</ecNumber>
    </recommendedName>
</protein>
<dbReference type="InterPro" id="IPR016162">
    <property type="entry name" value="Ald_DH_N"/>
</dbReference>
<dbReference type="GO" id="GO:0004029">
    <property type="term" value="F:aldehyde dehydrogenase (NAD+) activity"/>
    <property type="evidence" value="ECO:0007669"/>
    <property type="project" value="UniProtKB-EC"/>
</dbReference>
<dbReference type="EC" id="1.2.1.3" evidence="3"/>
<name>A0A2Z2NPH3_9GAMM</name>
<dbReference type="Gene3D" id="3.40.605.10">
    <property type="entry name" value="Aldehyde Dehydrogenase, Chain A, domain 1"/>
    <property type="match status" value="1"/>
</dbReference>
<evidence type="ECO:0000256" key="3">
    <source>
        <dbReference type="ARBA" id="ARBA00024226"/>
    </source>
</evidence>
<dbReference type="InterPro" id="IPR016163">
    <property type="entry name" value="Ald_DH_C"/>
</dbReference>
<dbReference type="InterPro" id="IPR016161">
    <property type="entry name" value="Ald_DH/histidinol_DH"/>
</dbReference>
<dbReference type="PANTHER" id="PTHR42804:SF1">
    <property type="entry name" value="ALDEHYDE DEHYDROGENASE-RELATED"/>
    <property type="match status" value="1"/>
</dbReference>
<dbReference type="InterPro" id="IPR015590">
    <property type="entry name" value="Aldehyde_DH_dom"/>
</dbReference>
<dbReference type="KEGG" id="gai:IMCC3135_07310"/>
<evidence type="ECO:0000313" key="6">
    <source>
        <dbReference type="EMBL" id="ASJ71568.1"/>
    </source>
</evidence>
<dbReference type="FunFam" id="3.40.605.10:FF:000007">
    <property type="entry name" value="NAD/NADP-dependent betaine aldehyde dehydrogenase"/>
    <property type="match status" value="1"/>
</dbReference>
<evidence type="ECO:0000256" key="1">
    <source>
        <dbReference type="ARBA" id="ARBA00009986"/>
    </source>
</evidence>
<keyword evidence="2 6" id="KW-0560">Oxidoreductase</keyword>
<evidence type="ECO:0000256" key="2">
    <source>
        <dbReference type="ARBA" id="ARBA00023002"/>
    </source>
</evidence>
<dbReference type="Gene3D" id="3.40.309.10">
    <property type="entry name" value="Aldehyde Dehydrogenase, Chain A, domain 2"/>
    <property type="match status" value="1"/>
</dbReference>
<gene>
    <name evidence="6" type="primary">ald</name>
    <name evidence="6" type="ORF">IMCC3135_07310</name>
</gene>
<dbReference type="CDD" id="cd07138">
    <property type="entry name" value="ALDH_CddD_SSP0762"/>
    <property type="match status" value="1"/>
</dbReference>
<keyword evidence="7" id="KW-1185">Reference proteome</keyword>
<organism evidence="6 7">
    <name type="scientific">Granulosicoccus antarcticus IMCC3135</name>
    <dbReference type="NCBI Taxonomy" id="1192854"/>
    <lineage>
        <taxon>Bacteria</taxon>
        <taxon>Pseudomonadati</taxon>
        <taxon>Pseudomonadota</taxon>
        <taxon>Gammaproteobacteria</taxon>
        <taxon>Chromatiales</taxon>
        <taxon>Granulosicoccaceae</taxon>
        <taxon>Granulosicoccus</taxon>
    </lineage>
</organism>
<dbReference type="PROSITE" id="PS00070">
    <property type="entry name" value="ALDEHYDE_DEHYDR_CYS"/>
    <property type="match status" value="1"/>
</dbReference>
<accession>A0A2Z2NPH3</accession>
<proteinExistence type="inferred from homology"/>
<dbReference type="SUPFAM" id="SSF53720">
    <property type="entry name" value="ALDH-like"/>
    <property type="match status" value="1"/>
</dbReference>
<comment type="similarity">
    <text evidence="1">Belongs to the aldehyde dehydrogenase family.</text>
</comment>